<dbReference type="PRINTS" id="PR00106">
    <property type="entry name" value="DNAPOLB"/>
</dbReference>
<keyword evidence="12 20" id="KW-0239">DNA-directed DNA polymerase</keyword>
<feature type="domain" description="C4-type zinc-finger of DNA polymerase delta" evidence="25">
    <location>
        <begin position="1313"/>
        <end position="1377"/>
    </location>
</feature>
<keyword evidence="7 20" id="KW-0235">DNA replication</keyword>
<evidence type="ECO:0000256" key="7">
    <source>
        <dbReference type="ARBA" id="ARBA00022705"/>
    </source>
</evidence>
<dbReference type="Pfam" id="PF14260">
    <property type="entry name" value="zf-C4pol"/>
    <property type="match status" value="1"/>
</dbReference>
<protein>
    <recommendedName>
        <fullName evidence="20">DNA polymerase</fullName>
        <ecNumber evidence="20">2.7.7.7</ecNumber>
    </recommendedName>
</protein>
<keyword evidence="4 20" id="KW-0004">4Fe-4S</keyword>
<dbReference type="SMART" id="SM00486">
    <property type="entry name" value="POLBc"/>
    <property type="match status" value="1"/>
</dbReference>
<feature type="domain" description="DNA-directed DNA polymerase family B exonuclease" evidence="24">
    <location>
        <begin position="667"/>
        <end position="763"/>
    </location>
</feature>
<keyword evidence="10 20" id="KW-0863">Zinc-finger</keyword>
<dbReference type="Gene3D" id="1.10.287.690">
    <property type="entry name" value="Helix hairpin bin"/>
    <property type="match status" value="1"/>
</dbReference>
<comment type="catalytic activity">
    <reaction evidence="18 20">
        <text>DNA(n) + a 2'-deoxyribonucleoside 5'-triphosphate = DNA(n+1) + diphosphate</text>
        <dbReference type="Rhea" id="RHEA:22508"/>
        <dbReference type="Rhea" id="RHEA-COMP:17339"/>
        <dbReference type="Rhea" id="RHEA-COMP:17340"/>
        <dbReference type="ChEBI" id="CHEBI:33019"/>
        <dbReference type="ChEBI" id="CHEBI:61560"/>
        <dbReference type="ChEBI" id="CHEBI:173112"/>
        <dbReference type="EC" id="2.7.7.7"/>
    </reaction>
</comment>
<evidence type="ECO:0000256" key="4">
    <source>
        <dbReference type="ARBA" id="ARBA00022485"/>
    </source>
</evidence>
<keyword evidence="14 20" id="KW-0411">Iron-sulfur</keyword>
<dbReference type="GO" id="GO:0003677">
    <property type="term" value="F:DNA binding"/>
    <property type="evidence" value="ECO:0007669"/>
    <property type="project" value="UniProtKB-KW"/>
</dbReference>
<keyword evidence="5 20" id="KW-0808">Transferase</keyword>
<dbReference type="InterPro" id="IPR006133">
    <property type="entry name" value="DNA-dir_DNA_pol_B_exonuc"/>
</dbReference>
<evidence type="ECO:0000256" key="16">
    <source>
        <dbReference type="ARBA" id="ARBA00023204"/>
    </source>
</evidence>
<dbReference type="FunFam" id="1.10.132.60:FF:000007">
    <property type="entry name" value="DNA polymerase"/>
    <property type="match status" value="1"/>
</dbReference>
<comment type="caution">
    <text evidence="28">The sequence shown here is derived from an EMBL/GenBank/DDBJ whole genome shotgun (WGS) entry which is preliminary data.</text>
</comment>
<evidence type="ECO:0000313" key="29">
    <source>
        <dbReference type="Proteomes" id="UP000769528"/>
    </source>
</evidence>
<evidence type="ECO:0000256" key="10">
    <source>
        <dbReference type="ARBA" id="ARBA00022771"/>
    </source>
</evidence>
<keyword evidence="16" id="KW-0234">DNA repair</keyword>
<evidence type="ECO:0000256" key="13">
    <source>
        <dbReference type="ARBA" id="ARBA00023004"/>
    </source>
</evidence>
<dbReference type="GO" id="GO:0006260">
    <property type="term" value="P:DNA replication"/>
    <property type="evidence" value="ECO:0007669"/>
    <property type="project" value="UniProtKB-KW"/>
</dbReference>
<keyword evidence="11 20" id="KW-0862">Zinc</keyword>
<evidence type="ECO:0000256" key="15">
    <source>
        <dbReference type="ARBA" id="ARBA00023125"/>
    </source>
</evidence>
<reference evidence="28" key="1">
    <citation type="journal article" date="2021" name="Open Biol.">
        <title>Shared evolutionary footprints suggest mitochondrial oxidative damage underlies multiple complex I losses in fungi.</title>
        <authorList>
            <person name="Schikora-Tamarit M.A."/>
            <person name="Marcet-Houben M."/>
            <person name="Nosek J."/>
            <person name="Gabaldon T."/>
        </authorList>
    </citation>
    <scope>NUCLEOTIDE SEQUENCE</scope>
    <source>
        <strain evidence="28">CBS6341</strain>
    </source>
</reference>
<feature type="domain" description="DNA polymerase delta/zeta catalytic subunit N-terminal" evidence="26">
    <location>
        <begin position="77"/>
        <end position="161"/>
    </location>
</feature>
<dbReference type="OrthoDB" id="2414538at2759"/>
<organism evidence="28 29">
    <name type="scientific">Wickerhamomyces mucosus</name>
    <dbReference type="NCBI Taxonomy" id="1378264"/>
    <lineage>
        <taxon>Eukaryota</taxon>
        <taxon>Fungi</taxon>
        <taxon>Dikarya</taxon>
        <taxon>Ascomycota</taxon>
        <taxon>Saccharomycotina</taxon>
        <taxon>Saccharomycetes</taxon>
        <taxon>Phaffomycetales</taxon>
        <taxon>Wickerhamomycetaceae</taxon>
        <taxon>Wickerhamomyces</taxon>
    </lineage>
</organism>
<dbReference type="InterPro" id="IPR036397">
    <property type="entry name" value="RNaseH_sf"/>
</dbReference>
<keyword evidence="6 20" id="KW-0548">Nucleotidyltransferase</keyword>
<name>A0A9P8PVJ1_9ASCO</name>
<evidence type="ECO:0000256" key="3">
    <source>
        <dbReference type="ARBA" id="ARBA00005755"/>
    </source>
</evidence>
<dbReference type="InterPro" id="IPR043502">
    <property type="entry name" value="DNA/RNA_pol_sf"/>
</dbReference>
<comment type="cofactor">
    <cofactor evidence="1 20">
        <name>[4Fe-4S] cluster</name>
        <dbReference type="ChEBI" id="CHEBI:49883"/>
    </cofactor>
</comment>
<dbReference type="Pfam" id="PF03104">
    <property type="entry name" value="DNA_pol_B_exo1"/>
    <property type="match status" value="1"/>
</dbReference>
<keyword evidence="8 20" id="KW-0479">Metal-binding</keyword>
<gene>
    <name evidence="28" type="ORF">WICMUC_001392</name>
</gene>
<dbReference type="GO" id="GO:0005634">
    <property type="term" value="C:nucleus"/>
    <property type="evidence" value="ECO:0007669"/>
    <property type="project" value="UniProtKB-SubCell"/>
</dbReference>
<dbReference type="CDD" id="cd05534">
    <property type="entry name" value="POLBc_zeta"/>
    <property type="match status" value="1"/>
</dbReference>
<dbReference type="GO" id="GO:0042276">
    <property type="term" value="P:error-prone translesion synthesis"/>
    <property type="evidence" value="ECO:0007669"/>
    <property type="project" value="TreeGrafter"/>
</dbReference>
<dbReference type="InterPro" id="IPR012337">
    <property type="entry name" value="RNaseH-like_sf"/>
</dbReference>
<evidence type="ECO:0000256" key="11">
    <source>
        <dbReference type="ARBA" id="ARBA00022833"/>
    </source>
</evidence>
<dbReference type="Proteomes" id="UP000769528">
    <property type="component" value="Unassembled WGS sequence"/>
</dbReference>
<dbReference type="EMBL" id="JAEUBF010000443">
    <property type="protein sequence ID" value="KAH3678375.1"/>
    <property type="molecule type" value="Genomic_DNA"/>
</dbReference>
<evidence type="ECO:0000256" key="6">
    <source>
        <dbReference type="ARBA" id="ARBA00022695"/>
    </source>
</evidence>
<dbReference type="InterPro" id="IPR042087">
    <property type="entry name" value="DNA_pol_B_thumb"/>
</dbReference>
<dbReference type="InterPro" id="IPR006172">
    <property type="entry name" value="DNA-dir_DNA_pol_B"/>
</dbReference>
<dbReference type="GO" id="GO:0051539">
    <property type="term" value="F:4 iron, 4 sulfur cluster binding"/>
    <property type="evidence" value="ECO:0007669"/>
    <property type="project" value="UniProtKB-KW"/>
</dbReference>
<feature type="domain" description="DNA-directed DNA polymerase family B multifunctional" evidence="23">
    <location>
        <begin position="845"/>
        <end position="1286"/>
    </location>
</feature>
<dbReference type="SUPFAM" id="SSF56672">
    <property type="entry name" value="DNA/RNA polymerases"/>
    <property type="match status" value="1"/>
</dbReference>
<dbReference type="Gene3D" id="3.90.1600.10">
    <property type="entry name" value="Palm domain of DNA polymerase"/>
    <property type="match status" value="1"/>
</dbReference>
<evidence type="ECO:0000313" key="28">
    <source>
        <dbReference type="EMBL" id="KAH3678375.1"/>
    </source>
</evidence>
<keyword evidence="13 20" id="KW-0408">Iron</keyword>
<evidence type="ECO:0000256" key="2">
    <source>
        <dbReference type="ARBA" id="ARBA00004123"/>
    </source>
</evidence>
<dbReference type="InterPro" id="IPR006134">
    <property type="entry name" value="DNA-dir_DNA_pol_B_multi_dom"/>
</dbReference>
<dbReference type="GO" id="GO:0016035">
    <property type="term" value="C:zeta DNA polymerase complex"/>
    <property type="evidence" value="ECO:0007669"/>
    <property type="project" value="InterPro"/>
</dbReference>
<dbReference type="InterPro" id="IPR056435">
    <property type="entry name" value="DPOD/Z_N"/>
</dbReference>
<dbReference type="GO" id="GO:0000724">
    <property type="term" value="P:double-strand break repair via homologous recombination"/>
    <property type="evidence" value="ECO:0007669"/>
    <property type="project" value="TreeGrafter"/>
</dbReference>
<comment type="subunit">
    <text evidence="19">Forms DNA polymerase zeta with REV7.</text>
</comment>
<evidence type="ECO:0000256" key="20">
    <source>
        <dbReference type="RuleBase" id="RU000442"/>
    </source>
</evidence>
<proteinExistence type="inferred from homology"/>
<evidence type="ECO:0000256" key="1">
    <source>
        <dbReference type="ARBA" id="ARBA00001966"/>
    </source>
</evidence>
<dbReference type="InterPro" id="IPR025687">
    <property type="entry name" value="Znf-C4pol"/>
</dbReference>
<dbReference type="Pfam" id="PF00136">
    <property type="entry name" value="DNA_pol_B"/>
    <property type="match status" value="1"/>
</dbReference>
<dbReference type="Gene3D" id="1.10.132.60">
    <property type="entry name" value="DNA polymerase family B, C-terminal domain"/>
    <property type="match status" value="1"/>
</dbReference>
<sequence length="1401" mass="162054">MVKNKERETLYATVGQSFEDSSFRIQINSFDTYQHTPTIFDRTSAPLNKDYSFYNVPVIRIFGSIPTGHKILSHIHGIYPYLYIPFFNTSCFELQKLMENVIAESLNRKKEDTEKSKKKDSNERIFKYVAHVSVCKGVPFYGYHIGYQKFFKIYLLNPSYLGRAADLLRNGVVTGHPLQVYESHIPFSLQFLTDFNLFGCGWLKAENVYLRTPILHDEDAKTNELIEYLMGYDSTDLERIGNSALEVDILSQSILNRLTLKEKNLHHDFVEKFNPLSQSQIYIQSTRELWKDSEYQRRSKGQPDYLSPPSVSRSPDVNWVESKENQRMFEYAKSLNASTGNLSFSNILCEKTELKSIPTIFQAFDELAHEPNFGDSAKQFFQISYENQEDNEDEELDDLIDLNLRNNIYEEADINEDELEECQIDDPLGNPLEVPTMNKDDSIKISDISDIQLTQQINNRFSNKRLYSKAFDETILSPISYNLLLPTKSEPPLVGKQRYIYNTPPPFKVSFESQGLPEIEYDDPFCMEQPPKAFIYGNRKFKLKSRLLLDLPQVEIFGASANIVLRPKVTSRDFISWKYVRSPPTYDEVYKYQEPKQSQIGVSQKFKFVTQLTNDRRPDGFNNLTLLVIEIFIKTRGELKADPNFDEVSAIFWRYVDGSTIESGVFITNPSQDIPDTNTQSFLTELEMFEDFALFCRLLDPDIVAGYEVHSSSWGYLIDRGRAKYEFDFMHELSRVTFKSHSKMGDHWGYTHTSSIKICGRHTLNIWRPLKEMKLNKNTIEYAAFHILHERIPHFTEKSLTELYKFDFLGLVNYYKKRCEIDTRLIEKGELVIQAAEEARLIGIDFNDVYYRGSQFKVESLMTRIAKTENFLLSSPSKKQVRNQKPLECIPLVMEPAAAYYKSPLVVLDFQSLYPSIIIAYNYCYSTLLGRLRNYSADSFNQIGTGRVKHPPGLLKLLENDINISPNGLMFAKQSVRKSLLAKMLEDLLDTRQMVKATMKFLEENLRQLYNSRQLALKLTANVTYGYTSASFSGRMPCSDIADAIVQTGRETLEKAIELIEMDPKWGAKVVYGDTDSLFVYLPGRSREEAFKIGKEMADFVTSKNPDPVTLKFEKVYHPSILMAKKRYVGYSFESLKQEPKFDAKGIETVRRDGHPALQYIVEQSLRRLFETNDITNIKKFVLDQFYKIINNEISIQDFCFARAVKIGTYKNPPPGAIVSAKKMEVDERDEPQYKERVPYVIIEETGSILRERARSPEDFIKKNLKLDSEYYIVKTLIPPLERIFNLLGVDVRSWYTDMPKKRNNLSIFRNDCLSCGSKSGGKLCHNCSQNELETILNMRSKLKKTEGKLKRLFAICRACCSNSENCESHDCPIYFTKVREINALKSQDNTRVQLHGLLNW</sequence>
<evidence type="ECO:0000259" key="26">
    <source>
        <dbReference type="Pfam" id="PF24055"/>
    </source>
</evidence>
<evidence type="ECO:0000256" key="19">
    <source>
        <dbReference type="ARBA" id="ARBA00066055"/>
    </source>
</evidence>
<dbReference type="InterPro" id="IPR023211">
    <property type="entry name" value="DNA_pol_palm_dom_sf"/>
</dbReference>
<evidence type="ECO:0000256" key="22">
    <source>
        <dbReference type="SAM" id="MobiDB-lite"/>
    </source>
</evidence>
<dbReference type="Gene3D" id="3.30.420.10">
    <property type="entry name" value="Ribonuclease H-like superfamily/Ribonuclease H"/>
    <property type="match status" value="1"/>
</dbReference>
<dbReference type="Pfam" id="PF24065">
    <property type="entry name" value="REV3_N"/>
    <property type="match status" value="1"/>
</dbReference>
<dbReference type="Gene3D" id="3.30.342.10">
    <property type="entry name" value="DNA Polymerase, chain B, domain 1"/>
    <property type="match status" value="1"/>
</dbReference>
<dbReference type="FunFam" id="1.10.287.690:FF:000002">
    <property type="entry name" value="DNA polymerase zeta"/>
    <property type="match status" value="1"/>
</dbReference>
<dbReference type="PROSITE" id="PS00116">
    <property type="entry name" value="DNA_POLYMERASE_B"/>
    <property type="match status" value="1"/>
</dbReference>
<feature type="coiled-coil region" evidence="21">
    <location>
        <begin position="985"/>
        <end position="1012"/>
    </location>
</feature>
<dbReference type="InterPro" id="IPR030559">
    <property type="entry name" value="PolZ_Rev3"/>
</dbReference>
<keyword evidence="29" id="KW-1185">Reference proteome</keyword>
<evidence type="ECO:0000256" key="8">
    <source>
        <dbReference type="ARBA" id="ARBA00022723"/>
    </source>
</evidence>
<comment type="similarity">
    <text evidence="3 20">Belongs to the DNA polymerase type-B family.</text>
</comment>
<evidence type="ECO:0000256" key="17">
    <source>
        <dbReference type="ARBA" id="ARBA00023242"/>
    </source>
</evidence>
<reference evidence="28" key="2">
    <citation type="submission" date="2021-01" db="EMBL/GenBank/DDBJ databases">
        <authorList>
            <person name="Schikora-Tamarit M.A."/>
        </authorList>
    </citation>
    <scope>NUCLEOTIDE SEQUENCE</scope>
    <source>
        <strain evidence="28">CBS6341</strain>
    </source>
</reference>
<evidence type="ECO:0000256" key="5">
    <source>
        <dbReference type="ARBA" id="ARBA00022679"/>
    </source>
</evidence>
<comment type="subcellular location">
    <subcellularLocation>
        <location evidence="2 20">Nucleus</location>
    </subcellularLocation>
</comment>
<keyword evidence="9" id="KW-0227">DNA damage</keyword>
<dbReference type="InterPro" id="IPR056447">
    <property type="entry name" value="REV3_N"/>
</dbReference>
<dbReference type="CDD" id="cd05778">
    <property type="entry name" value="DNA_polB_zeta_exo"/>
    <property type="match status" value="1"/>
</dbReference>
<dbReference type="PANTHER" id="PTHR45812:SF1">
    <property type="entry name" value="DNA POLYMERASE ZETA CATALYTIC SUBUNIT"/>
    <property type="match status" value="1"/>
</dbReference>
<evidence type="ECO:0000256" key="14">
    <source>
        <dbReference type="ARBA" id="ARBA00023014"/>
    </source>
</evidence>
<keyword evidence="17 20" id="KW-0539">Nucleus</keyword>
<evidence type="ECO:0000259" key="24">
    <source>
        <dbReference type="Pfam" id="PF03104"/>
    </source>
</evidence>
<dbReference type="GO" id="GO:0003887">
    <property type="term" value="F:DNA-directed DNA polymerase activity"/>
    <property type="evidence" value="ECO:0007669"/>
    <property type="project" value="UniProtKB-KW"/>
</dbReference>
<keyword evidence="21" id="KW-0175">Coiled coil</keyword>
<feature type="domain" description="DNA polymerase zeta catalytic subunit N-terminal" evidence="27">
    <location>
        <begin position="22"/>
        <end position="76"/>
    </location>
</feature>
<feature type="region of interest" description="Disordered" evidence="22">
    <location>
        <begin position="298"/>
        <end position="317"/>
    </location>
</feature>
<evidence type="ECO:0000256" key="12">
    <source>
        <dbReference type="ARBA" id="ARBA00022932"/>
    </source>
</evidence>
<keyword evidence="15 20" id="KW-0238">DNA-binding</keyword>
<dbReference type="SUPFAM" id="SSF53098">
    <property type="entry name" value="Ribonuclease H-like"/>
    <property type="match status" value="1"/>
</dbReference>
<dbReference type="InterPro" id="IPR017964">
    <property type="entry name" value="DNA-dir_DNA_pol_B_CS"/>
</dbReference>
<dbReference type="EC" id="2.7.7.7" evidence="20"/>
<evidence type="ECO:0000256" key="21">
    <source>
        <dbReference type="SAM" id="Coils"/>
    </source>
</evidence>
<evidence type="ECO:0000259" key="23">
    <source>
        <dbReference type="Pfam" id="PF00136"/>
    </source>
</evidence>
<evidence type="ECO:0000256" key="18">
    <source>
        <dbReference type="ARBA" id="ARBA00049244"/>
    </source>
</evidence>
<dbReference type="PANTHER" id="PTHR45812">
    <property type="entry name" value="DNA POLYMERASE ZETA CATALYTIC SUBUNIT"/>
    <property type="match status" value="1"/>
</dbReference>
<dbReference type="GO" id="GO:0000166">
    <property type="term" value="F:nucleotide binding"/>
    <property type="evidence" value="ECO:0007669"/>
    <property type="project" value="InterPro"/>
</dbReference>
<dbReference type="GO" id="GO:0008270">
    <property type="term" value="F:zinc ion binding"/>
    <property type="evidence" value="ECO:0007669"/>
    <property type="project" value="UniProtKB-KW"/>
</dbReference>
<evidence type="ECO:0000259" key="25">
    <source>
        <dbReference type="Pfam" id="PF14260"/>
    </source>
</evidence>
<evidence type="ECO:0000256" key="9">
    <source>
        <dbReference type="ARBA" id="ARBA00022763"/>
    </source>
</evidence>
<evidence type="ECO:0000259" key="27">
    <source>
        <dbReference type="Pfam" id="PF24065"/>
    </source>
</evidence>
<dbReference type="Pfam" id="PF24055">
    <property type="entry name" value="POL3_N"/>
    <property type="match status" value="1"/>
</dbReference>
<accession>A0A9P8PVJ1</accession>